<protein>
    <submittedName>
        <fullName evidence="1">Uncharacterized protein</fullName>
    </submittedName>
</protein>
<organism evidence="1 2">
    <name type="scientific">Prochlorococcus marinus (strain MIT 9301)</name>
    <dbReference type="NCBI Taxonomy" id="167546"/>
    <lineage>
        <taxon>Bacteria</taxon>
        <taxon>Bacillati</taxon>
        <taxon>Cyanobacteriota</taxon>
        <taxon>Cyanophyceae</taxon>
        <taxon>Synechococcales</taxon>
        <taxon>Prochlorococcaceae</taxon>
        <taxon>Prochlorococcus</taxon>
    </lineage>
</organism>
<gene>
    <name evidence="1" type="ordered locus">P9301_02751</name>
</gene>
<dbReference type="HOGENOM" id="CLU_3028733_0_0_3"/>
<reference evidence="1 2" key="1">
    <citation type="journal article" date="2007" name="PLoS Genet.">
        <title>Patterns and implications of gene gain and loss in the evolution of Prochlorococcus.</title>
        <authorList>
            <person name="Kettler G.C."/>
            <person name="Martiny A.C."/>
            <person name="Huang K."/>
            <person name="Zucker J."/>
            <person name="Coleman M.L."/>
            <person name="Rodrigue S."/>
            <person name="Chen F."/>
            <person name="Lapidus A."/>
            <person name="Ferriera S."/>
            <person name="Johnson J."/>
            <person name="Steglich C."/>
            <person name="Church G.M."/>
            <person name="Richardson P."/>
            <person name="Chisholm S.W."/>
        </authorList>
    </citation>
    <scope>NUCLEOTIDE SEQUENCE [LARGE SCALE GENOMIC DNA]</scope>
    <source>
        <strain evidence="1 2">MIT 9301</strain>
    </source>
</reference>
<dbReference type="AlphaFoldDB" id="A3PAX3"/>
<sequence>MGPNAVQRPKPVKARSNARIVTAMETAGSGADDKVCINFAKFVNNLCISSYTIAK</sequence>
<dbReference type="STRING" id="167546.P9301_02751"/>
<name>A3PAX3_PROM0</name>
<dbReference type="Proteomes" id="UP000001430">
    <property type="component" value="Chromosome"/>
</dbReference>
<evidence type="ECO:0000313" key="2">
    <source>
        <dbReference type="Proteomes" id="UP000001430"/>
    </source>
</evidence>
<keyword evidence="2" id="KW-1185">Reference proteome</keyword>
<accession>A3PAX3</accession>
<evidence type="ECO:0000313" key="1">
    <source>
        <dbReference type="EMBL" id="ABO16898.1"/>
    </source>
</evidence>
<dbReference type="KEGG" id="pmg:P9301_02751"/>
<proteinExistence type="predicted"/>
<dbReference type="EMBL" id="CP000576">
    <property type="protein sequence ID" value="ABO16898.1"/>
    <property type="molecule type" value="Genomic_DNA"/>
</dbReference>